<protein>
    <submittedName>
        <fullName evidence="1">Uncharacterized protein</fullName>
    </submittedName>
</protein>
<evidence type="ECO:0000313" key="2">
    <source>
        <dbReference type="Proteomes" id="UP001164743"/>
    </source>
</evidence>
<organism evidence="1 2">
    <name type="scientific">Puccinia triticina</name>
    <dbReference type="NCBI Taxonomy" id="208348"/>
    <lineage>
        <taxon>Eukaryota</taxon>
        <taxon>Fungi</taxon>
        <taxon>Dikarya</taxon>
        <taxon>Basidiomycota</taxon>
        <taxon>Pucciniomycotina</taxon>
        <taxon>Pucciniomycetes</taxon>
        <taxon>Pucciniales</taxon>
        <taxon>Pucciniaceae</taxon>
        <taxon>Puccinia</taxon>
    </lineage>
</organism>
<name>A0ABY7CVZ3_9BASI</name>
<dbReference type="GeneID" id="77813766"/>
<dbReference type="EMBL" id="CP110429">
    <property type="protein sequence ID" value="WAQ88513.1"/>
    <property type="molecule type" value="Genomic_DNA"/>
</dbReference>
<evidence type="ECO:0000313" key="1">
    <source>
        <dbReference type="EMBL" id="WAQ88513.1"/>
    </source>
</evidence>
<proteinExistence type="predicted"/>
<accession>A0ABY7CVZ3</accession>
<keyword evidence="2" id="KW-1185">Reference proteome</keyword>
<dbReference type="Proteomes" id="UP001164743">
    <property type="component" value="Chromosome 9A"/>
</dbReference>
<reference evidence="1" key="1">
    <citation type="submission" date="2022-10" db="EMBL/GenBank/DDBJ databases">
        <title>Puccinia triticina Genome sequencing and assembly.</title>
        <authorList>
            <person name="Li C."/>
        </authorList>
    </citation>
    <scope>NUCLEOTIDE SEQUENCE</scope>
    <source>
        <strain evidence="1">Pt15</strain>
    </source>
</reference>
<sequence>MCTGSVADPNGTSVQTLQVQLQLDGTRPASRETDRTRNIDVSSECARASYGTLSDRRYYTEIYRKPYLISRSAFPCLKMQVLTHSV</sequence>
<gene>
    <name evidence="1" type="ORF">PtA15_9A640</name>
</gene>
<dbReference type="RefSeq" id="XP_053024068.1">
    <property type="nucleotide sequence ID" value="XM_053172871.1"/>
</dbReference>